<dbReference type="Gene3D" id="2.60.40.150">
    <property type="entry name" value="C2 domain"/>
    <property type="match status" value="1"/>
</dbReference>
<dbReference type="InterPro" id="IPR000008">
    <property type="entry name" value="C2_dom"/>
</dbReference>
<dbReference type="EMBL" id="GCKF01036610">
    <property type="protein sequence ID" value="JAG96692.1"/>
    <property type="molecule type" value="Transcribed_RNA"/>
</dbReference>
<dbReference type="AlphaFoldDB" id="A0A0D6QYN2"/>
<dbReference type="SUPFAM" id="SSF49562">
    <property type="entry name" value="C2 domain (Calcium/lipid-binding domain, CaLB)"/>
    <property type="match status" value="1"/>
</dbReference>
<dbReference type="PANTHER" id="PTHR46220">
    <property type="entry name" value="ADP-RIBOSYLATION FACTOR GTPASE-ACTIVATING PROTEIN AGD12"/>
    <property type="match status" value="1"/>
</dbReference>
<feature type="domain" description="C2" evidence="1">
    <location>
        <begin position="1"/>
        <end position="104"/>
    </location>
</feature>
<accession>A0A0D6QYN2</accession>
<dbReference type="Pfam" id="PF00168">
    <property type="entry name" value="C2"/>
    <property type="match status" value="1"/>
</dbReference>
<name>A0A0D6QYN2_ARACU</name>
<dbReference type="GO" id="GO:0005096">
    <property type="term" value="F:GTPase activator activity"/>
    <property type="evidence" value="ECO:0007669"/>
    <property type="project" value="InterPro"/>
</dbReference>
<evidence type="ECO:0000313" key="2">
    <source>
        <dbReference type="EMBL" id="JAG96692.1"/>
    </source>
</evidence>
<dbReference type="SMART" id="SM00239">
    <property type="entry name" value="C2"/>
    <property type="match status" value="1"/>
</dbReference>
<dbReference type="PROSITE" id="PS50004">
    <property type="entry name" value="C2"/>
    <property type="match status" value="1"/>
</dbReference>
<proteinExistence type="predicted"/>
<dbReference type="PANTHER" id="PTHR46220:SF1">
    <property type="entry name" value="ADP-RIBOSYLATION FACTOR GTPASE-ACTIVATING PROTEIN AGD12"/>
    <property type="match status" value="1"/>
</dbReference>
<dbReference type="GO" id="GO:0005543">
    <property type="term" value="F:phospholipid binding"/>
    <property type="evidence" value="ECO:0007669"/>
    <property type="project" value="InterPro"/>
</dbReference>
<sequence>MENVLGLLKVRVVKGKNLAVGDFLSSDPYVVVKLANQTVRTRVVKKNLNPVWDEELTLSVPYPTPPLKLQVMDKDRFSKDESLGEADLDLQPLVAAAAKYDGMNTGKEKQEIERVLASRDNTFTGDSLILLAEGNLIQSAGLKLKNAESGEIEIQLRWVFKS</sequence>
<evidence type="ECO:0000259" key="1">
    <source>
        <dbReference type="PROSITE" id="PS50004"/>
    </source>
</evidence>
<dbReference type="EMBL" id="GCKF01036609">
    <property type="protein sequence ID" value="JAG96693.1"/>
    <property type="molecule type" value="Transcribed_RNA"/>
</dbReference>
<organism evidence="2">
    <name type="scientific">Araucaria cunninghamii</name>
    <name type="common">Hoop pine</name>
    <name type="synonym">Moreton Bay pine</name>
    <dbReference type="NCBI Taxonomy" id="56994"/>
    <lineage>
        <taxon>Eukaryota</taxon>
        <taxon>Viridiplantae</taxon>
        <taxon>Streptophyta</taxon>
        <taxon>Embryophyta</taxon>
        <taxon>Tracheophyta</taxon>
        <taxon>Spermatophyta</taxon>
        <taxon>Pinopsida</taxon>
        <taxon>Pinidae</taxon>
        <taxon>Conifers II</taxon>
        <taxon>Araucariales</taxon>
        <taxon>Araucariaceae</taxon>
        <taxon>Araucaria</taxon>
    </lineage>
</organism>
<protein>
    <recommendedName>
        <fullName evidence="1">C2 domain-containing protein</fullName>
    </recommendedName>
</protein>
<dbReference type="CDD" id="cd04038">
    <property type="entry name" value="C2_ArfGAP"/>
    <property type="match status" value="1"/>
</dbReference>
<reference evidence="2" key="1">
    <citation type="submission" date="2015-03" db="EMBL/GenBank/DDBJ databases">
        <title>A transcriptome of Araucaria cunninghamii, an australian fine timber species.</title>
        <authorList>
            <person name="Jing Yi C.J.Y."/>
            <person name="Yin San L.Y.S."/>
            <person name="Abdul Karim S.S."/>
            <person name="Wan Azmi N.N."/>
            <person name="Hercus R.R."/>
            <person name="Croft L.L."/>
        </authorList>
    </citation>
    <scope>NUCLEOTIDE SEQUENCE</scope>
    <source>
        <strain evidence="2">MI0301</strain>
        <tissue evidence="2">Leaf</tissue>
    </source>
</reference>
<dbReference type="InterPro" id="IPR044518">
    <property type="entry name" value="ARF_GAP_AGD11/12/13"/>
</dbReference>
<dbReference type="InterPro" id="IPR035892">
    <property type="entry name" value="C2_domain_sf"/>
</dbReference>